<comment type="caution">
    <text evidence="8">The sequence shown here is derived from an EMBL/GenBank/DDBJ whole genome shotgun (WGS) entry which is preliminary data.</text>
</comment>
<organism evidence="8">
    <name type="scientific">Mesoaciditoga lauensis</name>
    <dbReference type="NCBI Taxonomy" id="1495039"/>
    <lineage>
        <taxon>Bacteria</taxon>
        <taxon>Thermotogati</taxon>
        <taxon>Thermotogota</taxon>
        <taxon>Thermotogae</taxon>
        <taxon>Mesoaciditogales</taxon>
        <taxon>Mesoaciditogaceae</taxon>
        <taxon>Mesoaciditoga</taxon>
    </lineage>
</organism>
<dbReference type="InterPro" id="IPR028431">
    <property type="entry name" value="NADP_DH_HndA-like"/>
</dbReference>
<feature type="binding site" evidence="7">
    <location>
        <position position="127"/>
    </location>
    <ligand>
        <name>[2Fe-2S] cluster</name>
        <dbReference type="ChEBI" id="CHEBI:190135"/>
    </ligand>
</feature>
<evidence type="ECO:0000256" key="4">
    <source>
        <dbReference type="ARBA" id="ARBA00023004"/>
    </source>
</evidence>
<comment type="cofactor">
    <cofactor evidence="7">
        <name>[2Fe-2S] cluster</name>
        <dbReference type="ChEBI" id="CHEBI:190135"/>
    </cofactor>
    <text evidence="7">Binds 1 [2Fe-2S] cluster.</text>
</comment>
<dbReference type="InterPro" id="IPR042128">
    <property type="entry name" value="NuoE_dom"/>
</dbReference>
<dbReference type="GO" id="GO:0046872">
    <property type="term" value="F:metal ion binding"/>
    <property type="evidence" value="ECO:0007669"/>
    <property type="project" value="UniProtKB-KW"/>
</dbReference>
<feature type="binding site" evidence="7">
    <location>
        <position position="87"/>
    </location>
    <ligand>
        <name>[2Fe-2S] cluster</name>
        <dbReference type="ChEBI" id="CHEBI:190135"/>
    </ligand>
</feature>
<sequence>MDRIQVLKGKIKDIESTEMEKGDMILSSLHTTQELFENSIPIEAAKIISDEFEVKIERIYELATFYSMYSTKPRGKHLIRLCESLPCHVVEGPQIAKKLKETLKIDFGQTTKDGLFTLETTSCLGICGVGPVMMIDGEAYGNLTPQKIDEIIKTYREGEK</sequence>
<dbReference type="FunFam" id="3.40.30.10:FF:000015">
    <property type="entry name" value="NADH-quinone oxidoreductase subunit E"/>
    <property type="match status" value="1"/>
</dbReference>
<dbReference type="PANTHER" id="PTHR43342">
    <property type="entry name" value="NADH-QUINONE OXIDOREDUCTASE, E SUBUNIT"/>
    <property type="match status" value="1"/>
</dbReference>
<feature type="binding site" evidence="7">
    <location>
        <position position="82"/>
    </location>
    <ligand>
        <name>[2Fe-2S] cluster</name>
        <dbReference type="ChEBI" id="CHEBI:190135"/>
    </ligand>
</feature>
<evidence type="ECO:0000256" key="6">
    <source>
        <dbReference type="ARBA" id="ARBA00034078"/>
    </source>
</evidence>
<dbReference type="EMBL" id="DTPE01000249">
    <property type="protein sequence ID" value="HGE75729.1"/>
    <property type="molecule type" value="Genomic_DNA"/>
</dbReference>
<dbReference type="InterPro" id="IPR036249">
    <property type="entry name" value="Thioredoxin-like_sf"/>
</dbReference>
<dbReference type="Gene3D" id="1.10.10.1590">
    <property type="entry name" value="NADH-quinone oxidoreductase subunit E"/>
    <property type="match status" value="1"/>
</dbReference>
<dbReference type="GO" id="GO:0051537">
    <property type="term" value="F:2 iron, 2 sulfur cluster binding"/>
    <property type="evidence" value="ECO:0007669"/>
    <property type="project" value="UniProtKB-KW"/>
</dbReference>
<accession>A0A7V3RFJ1</accession>
<evidence type="ECO:0000256" key="5">
    <source>
        <dbReference type="ARBA" id="ARBA00023014"/>
    </source>
</evidence>
<dbReference type="PANTHER" id="PTHR43342:SF1">
    <property type="entry name" value="BIFURCATING [FEFE] HYDROGENASE GAMMA SUBUNIT"/>
    <property type="match status" value="1"/>
</dbReference>
<comment type="similarity">
    <text evidence="1">Belongs to the complex I 24 kDa subunit family.</text>
</comment>
<name>A0A7V3RFJ1_9BACT</name>
<gene>
    <name evidence="8" type="ORF">ENX73_06355</name>
</gene>
<dbReference type="Gene3D" id="3.40.30.10">
    <property type="entry name" value="Glutaredoxin"/>
    <property type="match status" value="1"/>
</dbReference>
<keyword evidence="3 7" id="KW-0479">Metal-binding</keyword>
<dbReference type="GO" id="GO:0016491">
    <property type="term" value="F:oxidoreductase activity"/>
    <property type="evidence" value="ECO:0007669"/>
    <property type="project" value="InterPro"/>
</dbReference>
<dbReference type="InterPro" id="IPR002023">
    <property type="entry name" value="NuoE-like"/>
</dbReference>
<dbReference type="PROSITE" id="PS01099">
    <property type="entry name" value="COMPLEX1_24K"/>
    <property type="match status" value="1"/>
</dbReference>
<keyword evidence="4 7" id="KW-0408">Iron</keyword>
<dbReference type="CDD" id="cd03064">
    <property type="entry name" value="TRX_Fd_NuoE"/>
    <property type="match status" value="1"/>
</dbReference>
<keyword evidence="2 7" id="KW-0001">2Fe-2S</keyword>
<dbReference type="SUPFAM" id="SSF52833">
    <property type="entry name" value="Thioredoxin-like"/>
    <property type="match status" value="1"/>
</dbReference>
<dbReference type="PIRSF" id="PIRSF000216">
    <property type="entry name" value="NADH_DH_24kDa"/>
    <property type="match status" value="1"/>
</dbReference>
<protein>
    <submittedName>
        <fullName evidence="8">NAD(P)H-dependent oxidoreductase subunit E</fullName>
    </submittedName>
</protein>
<evidence type="ECO:0000256" key="1">
    <source>
        <dbReference type="ARBA" id="ARBA00010643"/>
    </source>
</evidence>
<dbReference type="Pfam" id="PF01257">
    <property type="entry name" value="2Fe-2S_thioredx"/>
    <property type="match status" value="1"/>
</dbReference>
<dbReference type="AlphaFoldDB" id="A0A7V3RFJ1"/>
<proteinExistence type="inferred from homology"/>
<keyword evidence="5 7" id="KW-0411">Iron-sulfur</keyword>
<dbReference type="InterPro" id="IPR041921">
    <property type="entry name" value="NuoE_N"/>
</dbReference>
<reference evidence="8" key="1">
    <citation type="journal article" date="2020" name="mSystems">
        <title>Genome- and Community-Level Interaction Insights into Carbon Utilization and Element Cycling Functions of Hydrothermarchaeota in Hydrothermal Sediment.</title>
        <authorList>
            <person name="Zhou Z."/>
            <person name="Liu Y."/>
            <person name="Xu W."/>
            <person name="Pan J."/>
            <person name="Luo Z.H."/>
            <person name="Li M."/>
        </authorList>
    </citation>
    <scope>NUCLEOTIDE SEQUENCE [LARGE SCALE GENOMIC DNA]</scope>
    <source>
        <strain evidence="8">SpSt-966</strain>
    </source>
</reference>
<evidence type="ECO:0000313" key="8">
    <source>
        <dbReference type="EMBL" id="HGE75729.1"/>
    </source>
</evidence>
<comment type="cofactor">
    <cofactor evidence="6">
        <name>[2Fe-2S] cluster</name>
        <dbReference type="ChEBI" id="CHEBI:190135"/>
    </cofactor>
</comment>
<evidence type="ECO:0000256" key="2">
    <source>
        <dbReference type="ARBA" id="ARBA00022714"/>
    </source>
</evidence>
<feature type="binding site" evidence="7">
    <location>
        <position position="123"/>
    </location>
    <ligand>
        <name>[2Fe-2S] cluster</name>
        <dbReference type="ChEBI" id="CHEBI:190135"/>
    </ligand>
</feature>
<evidence type="ECO:0000256" key="7">
    <source>
        <dbReference type="PIRSR" id="PIRSR000216-1"/>
    </source>
</evidence>
<evidence type="ECO:0000256" key="3">
    <source>
        <dbReference type="ARBA" id="ARBA00022723"/>
    </source>
</evidence>